<feature type="domain" description="AB hydrolase-1" evidence="3">
    <location>
        <begin position="51"/>
        <end position="172"/>
    </location>
</feature>
<dbReference type="Pfam" id="PF00561">
    <property type="entry name" value="Abhydrolase_1"/>
    <property type="match status" value="1"/>
</dbReference>
<organism evidence="4 5">
    <name type="scientific">Psylliodes chrysocephalus</name>
    <dbReference type="NCBI Taxonomy" id="3402493"/>
    <lineage>
        <taxon>Eukaryota</taxon>
        <taxon>Metazoa</taxon>
        <taxon>Ecdysozoa</taxon>
        <taxon>Arthropoda</taxon>
        <taxon>Hexapoda</taxon>
        <taxon>Insecta</taxon>
        <taxon>Pterygota</taxon>
        <taxon>Neoptera</taxon>
        <taxon>Endopterygota</taxon>
        <taxon>Coleoptera</taxon>
        <taxon>Polyphaga</taxon>
        <taxon>Cucujiformia</taxon>
        <taxon>Chrysomeloidea</taxon>
        <taxon>Chrysomelidae</taxon>
        <taxon>Galerucinae</taxon>
        <taxon>Alticini</taxon>
        <taxon>Psylliodes</taxon>
    </lineage>
</organism>
<reference evidence="4" key="1">
    <citation type="submission" date="2022-01" db="EMBL/GenBank/DDBJ databases">
        <authorList>
            <person name="King R."/>
        </authorList>
    </citation>
    <scope>NUCLEOTIDE SEQUENCE</scope>
</reference>
<sequence>MLCFRKLTNFNKSFGSVRWTSSVKREFKEVEIKVPWGHVAGKWWEPYDTRPILTIHGWQDNCNTFDRLIPTLDKTVGFLAIDLPGQGYSSRLPPGMIYHYSNFILTVRSITKSFHWPAVSLMGHSLGSILSYVYSMLYPSEIDFLICLDAMKPMITSNKHIHMAKALDQFFKYNDYAIDSKEPPCYSIEEMRELISKPNDNSILPEYTTYIMDRNIAPSKVQPGKYYFTRDPRIKTGGLISFCQEEMVKLAENMKMPIFVMKASESSYYEKKEKYYQVLDVLKKASIDCDFHYVEGRHHLHLNNPEKISSLLNDFIQRHNVQDRSIGGIKEDIIRDFRPIFIEHTCKEVS</sequence>
<dbReference type="InterPro" id="IPR050266">
    <property type="entry name" value="AB_hydrolase_sf"/>
</dbReference>
<keyword evidence="2" id="KW-0378">Hydrolase</keyword>
<evidence type="ECO:0000313" key="4">
    <source>
        <dbReference type="EMBL" id="CAH1115620.1"/>
    </source>
</evidence>
<proteinExistence type="inferred from homology"/>
<dbReference type="Gene3D" id="3.40.50.1820">
    <property type="entry name" value="alpha/beta hydrolase"/>
    <property type="match status" value="1"/>
</dbReference>
<dbReference type="AlphaFoldDB" id="A0A9P0D7Y3"/>
<dbReference type="PANTHER" id="PTHR43798">
    <property type="entry name" value="MONOACYLGLYCEROL LIPASE"/>
    <property type="match status" value="1"/>
</dbReference>
<dbReference type="OrthoDB" id="190201at2759"/>
<dbReference type="SUPFAM" id="SSF53474">
    <property type="entry name" value="alpha/beta-Hydrolases"/>
    <property type="match status" value="1"/>
</dbReference>
<protein>
    <recommendedName>
        <fullName evidence="3">AB hydrolase-1 domain-containing protein</fullName>
    </recommendedName>
</protein>
<accession>A0A9P0D7Y3</accession>
<dbReference type="GO" id="GO:0016787">
    <property type="term" value="F:hydrolase activity"/>
    <property type="evidence" value="ECO:0007669"/>
    <property type="project" value="UniProtKB-KW"/>
</dbReference>
<evidence type="ECO:0000313" key="5">
    <source>
        <dbReference type="Proteomes" id="UP001153636"/>
    </source>
</evidence>
<dbReference type="Proteomes" id="UP001153636">
    <property type="component" value="Chromosome 9"/>
</dbReference>
<evidence type="ECO:0000256" key="1">
    <source>
        <dbReference type="ARBA" id="ARBA00008645"/>
    </source>
</evidence>
<evidence type="ECO:0000259" key="3">
    <source>
        <dbReference type="Pfam" id="PF00561"/>
    </source>
</evidence>
<keyword evidence="5" id="KW-1185">Reference proteome</keyword>
<dbReference type="InterPro" id="IPR000073">
    <property type="entry name" value="AB_hydrolase_1"/>
</dbReference>
<dbReference type="GO" id="GO:0016020">
    <property type="term" value="C:membrane"/>
    <property type="evidence" value="ECO:0007669"/>
    <property type="project" value="TreeGrafter"/>
</dbReference>
<gene>
    <name evidence="4" type="ORF">PSYICH_LOCUS15651</name>
</gene>
<dbReference type="InterPro" id="IPR029058">
    <property type="entry name" value="AB_hydrolase_fold"/>
</dbReference>
<dbReference type="EMBL" id="OV651821">
    <property type="protein sequence ID" value="CAH1115620.1"/>
    <property type="molecule type" value="Genomic_DNA"/>
</dbReference>
<dbReference type="PANTHER" id="PTHR43798:SF14">
    <property type="entry name" value="SERINE HYDROLASE-LIKE PROTEIN DDB_G0286239"/>
    <property type="match status" value="1"/>
</dbReference>
<comment type="similarity">
    <text evidence="1">Belongs to the AB hydrolase superfamily.</text>
</comment>
<evidence type="ECO:0000256" key="2">
    <source>
        <dbReference type="ARBA" id="ARBA00022801"/>
    </source>
</evidence>
<name>A0A9P0D7Y3_9CUCU</name>